<keyword evidence="2" id="KW-1185">Reference proteome</keyword>
<comment type="caution">
    <text evidence="1">The sequence shown here is derived from an EMBL/GenBank/DDBJ whole genome shotgun (WGS) entry which is preliminary data.</text>
</comment>
<sequence>MPAASGKGQIVHATLEASQVGTVRIFLTYHDEYFYWFHELSKDYVTSYVMKSLPVEKYKRQALKPRSVQLDLDLQASCDVELGLPYVLMSSGQSGFQAHARTGIQIFKMSGFMSMFARRKKFGCN</sequence>
<gene>
    <name evidence="1" type="ORF">AVEN_193105_1</name>
</gene>
<proteinExistence type="predicted"/>
<organism evidence="1 2">
    <name type="scientific">Araneus ventricosus</name>
    <name type="common">Orbweaver spider</name>
    <name type="synonym">Epeira ventricosa</name>
    <dbReference type="NCBI Taxonomy" id="182803"/>
    <lineage>
        <taxon>Eukaryota</taxon>
        <taxon>Metazoa</taxon>
        <taxon>Ecdysozoa</taxon>
        <taxon>Arthropoda</taxon>
        <taxon>Chelicerata</taxon>
        <taxon>Arachnida</taxon>
        <taxon>Araneae</taxon>
        <taxon>Araneomorphae</taxon>
        <taxon>Entelegynae</taxon>
        <taxon>Araneoidea</taxon>
        <taxon>Araneidae</taxon>
        <taxon>Araneus</taxon>
    </lineage>
</organism>
<reference evidence="1 2" key="1">
    <citation type="journal article" date="2019" name="Sci. Rep.">
        <title>Orb-weaving spider Araneus ventricosus genome elucidates the spidroin gene catalogue.</title>
        <authorList>
            <person name="Kono N."/>
            <person name="Nakamura H."/>
            <person name="Ohtoshi R."/>
            <person name="Moran D.A.P."/>
            <person name="Shinohara A."/>
            <person name="Yoshida Y."/>
            <person name="Fujiwara M."/>
            <person name="Mori M."/>
            <person name="Tomita M."/>
            <person name="Arakawa K."/>
        </authorList>
    </citation>
    <scope>NUCLEOTIDE SEQUENCE [LARGE SCALE GENOMIC DNA]</scope>
</reference>
<accession>A0A4Y2B2E4</accession>
<name>A0A4Y2B2E4_ARAVE</name>
<evidence type="ECO:0000313" key="2">
    <source>
        <dbReference type="Proteomes" id="UP000499080"/>
    </source>
</evidence>
<dbReference type="Proteomes" id="UP000499080">
    <property type="component" value="Unassembled WGS sequence"/>
</dbReference>
<dbReference type="EMBL" id="BGPR01000044">
    <property type="protein sequence ID" value="GBL85639.1"/>
    <property type="molecule type" value="Genomic_DNA"/>
</dbReference>
<dbReference type="AlphaFoldDB" id="A0A4Y2B2E4"/>
<evidence type="ECO:0000313" key="1">
    <source>
        <dbReference type="EMBL" id="GBL85639.1"/>
    </source>
</evidence>
<protein>
    <submittedName>
        <fullName evidence="1">Uncharacterized protein</fullName>
    </submittedName>
</protein>